<comment type="subcellular location">
    <subcellularLocation>
        <location evidence="1">Secreted</location>
        <location evidence="1">Cell wall</location>
        <topology evidence="1">Peptidoglycan-anchor</topology>
    </subcellularLocation>
</comment>
<evidence type="ECO:0000313" key="8">
    <source>
        <dbReference type="EMBL" id="ANY67446.1"/>
    </source>
</evidence>
<keyword evidence="5" id="KW-0572">Peptidoglycan-anchor</keyword>
<evidence type="ECO:0000256" key="6">
    <source>
        <dbReference type="SAM" id="SignalP"/>
    </source>
</evidence>
<dbReference type="EMBL" id="CP016808">
    <property type="protein sequence ID" value="ANY67446.1"/>
    <property type="molecule type" value="Genomic_DNA"/>
</dbReference>
<evidence type="ECO:0000259" key="7">
    <source>
        <dbReference type="PROSITE" id="PS50978"/>
    </source>
</evidence>
<dbReference type="SUPFAM" id="SSF158911">
    <property type="entry name" value="NEAT domain-like"/>
    <property type="match status" value="1"/>
</dbReference>
<dbReference type="AlphaFoldDB" id="A0A1B2DIC7"/>
<dbReference type="PANTHER" id="PTHR37824:SF1">
    <property type="entry name" value="IRON-REGULATED SURFACE DETERMINANT PROTEIN C"/>
    <property type="match status" value="1"/>
</dbReference>
<dbReference type="CDD" id="cd06920">
    <property type="entry name" value="NEAT"/>
    <property type="match status" value="1"/>
</dbReference>
<dbReference type="RefSeq" id="WP_099518646.1">
    <property type="nucleotide sequence ID" value="NZ_CP016808.1"/>
</dbReference>
<evidence type="ECO:0000256" key="4">
    <source>
        <dbReference type="ARBA" id="ARBA00022729"/>
    </source>
</evidence>
<organism evidence="8">
    <name type="scientific">Paenibacillus sp. BIHB 4019</name>
    <dbReference type="NCBI Taxonomy" id="1870819"/>
    <lineage>
        <taxon>Bacteria</taxon>
        <taxon>Bacillati</taxon>
        <taxon>Bacillota</taxon>
        <taxon>Bacilli</taxon>
        <taxon>Bacillales</taxon>
        <taxon>Paenibacillaceae</taxon>
        <taxon>Paenibacillus</taxon>
    </lineage>
</organism>
<evidence type="ECO:0000256" key="5">
    <source>
        <dbReference type="ARBA" id="ARBA00023088"/>
    </source>
</evidence>
<dbReference type="InterPro" id="IPR050436">
    <property type="entry name" value="IsdA"/>
</dbReference>
<dbReference type="PROSITE" id="PS50978">
    <property type="entry name" value="NEAT"/>
    <property type="match status" value="1"/>
</dbReference>
<keyword evidence="2" id="KW-0134">Cell wall</keyword>
<reference evidence="8" key="1">
    <citation type="submission" date="2016-08" db="EMBL/GenBank/DDBJ databases">
        <title>Complete Genome Seqeunce of Paenibacillus sp. BIHB 4019 from tea rhizoplane.</title>
        <authorList>
            <person name="Thakur R."/>
            <person name="Swarnkar M.K."/>
            <person name="Gulati A."/>
        </authorList>
    </citation>
    <scope>NUCLEOTIDE SEQUENCE [LARGE SCALE GENOMIC DNA]</scope>
    <source>
        <strain evidence="8">BIHB4019</strain>
    </source>
</reference>
<feature type="chain" id="PRO_5008535157" description="NEAT domain-containing protein" evidence="6">
    <location>
        <begin position="32"/>
        <end position="156"/>
    </location>
</feature>
<gene>
    <name evidence="8" type="ORF">BBD42_13930</name>
</gene>
<dbReference type="InterPro" id="IPR006635">
    <property type="entry name" value="NEAT_dom"/>
</dbReference>
<dbReference type="SMART" id="SM00725">
    <property type="entry name" value="NEAT"/>
    <property type="match status" value="1"/>
</dbReference>
<dbReference type="Pfam" id="PF05031">
    <property type="entry name" value="NEAT"/>
    <property type="match status" value="1"/>
</dbReference>
<dbReference type="PANTHER" id="PTHR37824">
    <property type="entry name" value="IRON-REGULATED SURFACE DETERMINANT PROTEIN C"/>
    <property type="match status" value="1"/>
</dbReference>
<feature type="signal peptide" evidence="6">
    <location>
        <begin position="1"/>
        <end position="31"/>
    </location>
</feature>
<feature type="domain" description="NEAT" evidence="7">
    <location>
        <begin position="35"/>
        <end position="156"/>
    </location>
</feature>
<evidence type="ECO:0000256" key="3">
    <source>
        <dbReference type="ARBA" id="ARBA00022525"/>
    </source>
</evidence>
<proteinExistence type="predicted"/>
<keyword evidence="4 6" id="KW-0732">Signal</keyword>
<protein>
    <recommendedName>
        <fullName evidence="7">NEAT domain-containing protein</fullName>
    </recommendedName>
</protein>
<dbReference type="Gene3D" id="2.60.40.1850">
    <property type="match status" value="1"/>
</dbReference>
<name>A0A1B2DIC7_9BACL</name>
<evidence type="ECO:0000256" key="1">
    <source>
        <dbReference type="ARBA" id="ARBA00004168"/>
    </source>
</evidence>
<evidence type="ECO:0000256" key="2">
    <source>
        <dbReference type="ARBA" id="ARBA00022512"/>
    </source>
</evidence>
<keyword evidence="3" id="KW-0964">Secreted</keyword>
<accession>A0A1B2DIC7</accession>
<dbReference type="InterPro" id="IPR037250">
    <property type="entry name" value="NEAT_dom_sf"/>
</dbReference>
<sequence length="156" mass="17147">MLKSLSLKKSSTMFLLMAMLLMAFAVAPAFANPTLADGEYKINFKVLKDGTSSTSTMDGYAVKPAKLIVENGQFYVETTWNNASWIPDIQVDLDGDGVYTDADLVGTSGNTKTVGFEVADLSAKVETKTHVVIPFLFYDSWYNVQIQFDESSIAPY</sequence>